<dbReference type="NCBIfam" id="TIGR04149">
    <property type="entry name" value="GG_sam_targ_CFB"/>
    <property type="match status" value="1"/>
</dbReference>
<name>G8UP09_TANFA</name>
<dbReference type="AlphaFoldDB" id="G8UP09"/>
<dbReference type="KEGG" id="tfo:BFO_0852"/>
<keyword evidence="2" id="KW-1185">Reference proteome</keyword>
<evidence type="ECO:0000313" key="1">
    <source>
        <dbReference type="EMBL" id="AEW22151.1"/>
    </source>
</evidence>
<dbReference type="HOGENOM" id="CLU_3067105_0_0_10"/>
<protein>
    <submittedName>
        <fullName evidence="1">Ribosomal peptide natural product small molecule</fullName>
    </submittedName>
</protein>
<dbReference type="Proteomes" id="UP000005436">
    <property type="component" value="Chromosome"/>
</dbReference>
<proteinExistence type="predicted"/>
<gene>
    <name evidence="1" type="ordered locus">BFO_0852</name>
</gene>
<reference evidence="2" key="1">
    <citation type="submission" date="2011-12" db="EMBL/GenBank/DDBJ databases">
        <title>Complete sequence of Tannerella forsythia ATCC 43037.</title>
        <authorList>
            <person name="Dewhirst F."/>
            <person name="Tanner A."/>
            <person name="Izard J."/>
            <person name="Brinkac L."/>
            <person name="Durkin A.S."/>
            <person name="Hostetler J."/>
            <person name="Shetty J."/>
            <person name="Torralba M."/>
            <person name="Gill S."/>
            <person name="Nelson K."/>
        </authorList>
    </citation>
    <scope>NUCLEOTIDE SEQUENCE [LARGE SCALE GENOMIC DNA]</scope>
    <source>
        <strain evidence="2">ATCC 43037 / JCM 10827 / CCUG 33226 / KCTC 5666 / FDC 338</strain>
    </source>
</reference>
<organism evidence="1 2">
    <name type="scientific">Tannerella forsythia (strain ATCC 43037 / JCM 10827 / CCUG 21028 A / KCTC 5666 / FDC 338)</name>
    <name type="common">Bacteroides forsythus</name>
    <dbReference type="NCBI Taxonomy" id="203275"/>
    <lineage>
        <taxon>Bacteria</taxon>
        <taxon>Pseudomonadati</taxon>
        <taxon>Bacteroidota</taxon>
        <taxon>Bacteroidia</taxon>
        <taxon>Bacteroidales</taxon>
        <taxon>Tannerellaceae</taxon>
        <taxon>Tannerella</taxon>
    </lineage>
</organism>
<dbReference type="InterPro" id="IPR026408">
    <property type="entry name" value="GG_sam_targ_CFB"/>
</dbReference>
<dbReference type="PATRIC" id="fig|203275.8.peg.759"/>
<dbReference type="STRING" id="203275.BFO_0852"/>
<dbReference type="EMBL" id="CP003191">
    <property type="protein sequence ID" value="AEW22151.1"/>
    <property type="molecule type" value="Genomic_DNA"/>
</dbReference>
<evidence type="ECO:0000313" key="2">
    <source>
        <dbReference type="Proteomes" id="UP000005436"/>
    </source>
</evidence>
<accession>G8UP09</accession>
<sequence length="53" mass="5832">MGKKKILSKIKLNQLGNNEMDRRIMNMLKGGKCSCMGGGGAREYWCKAVPASK</sequence>